<evidence type="ECO:0000313" key="1">
    <source>
        <dbReference type="EMBL" id="AES77365.1"/>
    </source>
</evidence>
<dbReference type="Proteomes" id="UP000002051">
    <property type="component" value="Unassembled WGS sequence"/>
</dbReference>
<sequence>MKVSSSFSITGHHIEHILVLVPRVTPRNMKCFWGIICSILLNRSWRHTYFKFLNNLTDNIYVMIVVKYKRWLKD</sequence>
<dbReference type="HOGENOM" id="CLU_2691521_0_0_1"/>
<evidence type="ECO:0000313" key="2">
    <source>
        <dbReference type="EnsemblPlants" id="AES77365"/>
    </source>
</evidence>
<accession>G7KZV3</accession>
<gene>
    <name evidence="1" type="ordered locus">MTR_7g009770</name>
</gene>
<dbReference type="AlphaFoldDB" id="G7KZV3"/>
<name>G7KZV3_MEDTR</name>
<dbReference type="EMBL" id="CM001223">
    <property type="protein sequence ID" value="AES77365.1"/>
    <property type="molecule type" value="Genomic_DNA"/>
</dbReference>
<protein>
    <submittedName>
        <fullName evidence="1 2">Uncharacterized protein</fullName>
    </submittedName>
</protein>
<reference evidence="2" key="3">
    <citation type="submission" date="2015-04" db="UniProtKB">
        <authorList>
            <consortium name="EnsemblPlants"/>
        </authorList>
    </citation>
    <scope>IDENTIFICATION</scope>
    <source>
        <strain evidence="2">cv. Jemalong A17</strain>
    </source>
</reference>
<evidence type="ECO:0000313" key="3">
    <source>
        <dbReference type="Proteomes" id="UP000002051"/>
    </source>
</evidence>
<proteinExistence type="predicted"/>
<keyword evidence="3" id="KW-1185">Reference proteome</keyword>
<organism evidence="1 3">
    <name type="scientific">Medicago truncatula</name>
    <name type="common">Barrel medic</name>
    <name type="synonym">Medicago tribuloides</name>
    <dbReference type="NCBI Taxonomy" id="3880"/>
    <lineage>
        <taxon>Eukaryota</taxon>
        <taxon>Viridiplantae</taxon>
        <taxon>Streptophyta</taxon>
        <taxon>Embryophyta</taxon>
        <taxon>Tracheophyta</taxon>
        <taxon>Spermatophyta</taxon>
        <taxon>Magnoliopsida</taxon>
        <taxon>eudicotyledons</taxon>
        <taxon>Gunneridae</taxon>
        <taxon>Pentapetalae</taxon>
        <taxon>rosids</taxon>
        <taxon>fabids</taxon>
        <taxon>Fabales</taxon>
        <taxon>Fabaceae</taxon>
        <taxon>Papilionoideae</taxon>
        <taxon>50 kb inversion clade</taxon>
        <taxon>NPAAA clade</taxon>
        <taxon>Hologalegina</taxon>
        <taxon>IRL clade</taxon>
        <taxon>Trifolieae</taxon>
        <taxon>Medicago</taxon>
    </lineage>
</organism>
<dbReference type="EnsemblPlants" id="AES77365">
    <property type="protein sequence ID" value="AES77365"/>
    <property type="gene ID" value="MTR_7g009770"/>
</dbReference>
<dbReference type="PaxDb" id="3880-AES77365"/>
<reference evidence="1 3" key="2">
    <citation type="journal article" date="2014" name="BMC Genomics">
        <title>An improved genome release (version Mt4.0) for the model legume Medicago truncatula.</title>
        <authorList>
            <person name="Tang H."/>
            <person name="Krishnakumar V."/>
            <person name="Bidwell S."/>
            <person name="Rosen B."/>
            <person name="Chan A."/>
            <person name="Zhou S."/>
            <person name="Gentzbittel L."/>
            <person name="Childs K.L."/>
            <person name="Yandell M."/>
            <person name="Gundlach H."/>
            <person name="Mayer K.F."/>
            <person name="Schwartz D.C."/>
            <person name="Town C.D."/>
        </authorList>
    </citation>
    <scope>GENOME REANNOTATION</scope>
    <source>
        <strain evidence="2 3">cv. Jemalong A17</strain>
    </source>
</reference>
<reference evidence="1 3" key="1">
    <citation type="journal article" date="2011" name="Nature">
        <title>The Medicago genome provides insight into the evolution of rhizobial symbioses.</title>
        <authorList>
            <person name="Young N.D."/>
            <person name="Debelle F."/>
            <person name="Oldroyd G.E."/>
            <person name="Geurts R."/>
            <person name="Cannon S.B."/>
            <person name="Udvardi M.K."/>
            <person name="Benedito V.A."/>
            <person name="Mayer K.F."/>
            <person name="Gouzy J."/>
            <person name="Schoof H."/>
            <person name="Van de Peer Y."/>
            <person name="Proost S."/>
            <person name="Cook D.R."/>
            <person name="Meyers B.C."/>
            <person name="Spannagl M."/>
            <person name="Cheung F."/>
            <person name="De Mita S."/>
            <person name="Krishnakumar V."/>
            <person name="Gundlach H."/>
            <person name="Zhou S."/>
            <person name="Mudge J."/>
            <person name="Bharti A.K."/>
            <person name="Murray J.D."/>
            <person name="Naoumkina M.A."/>
            <person name="Rosen B."/>
            <person name="Silverstein K.A."/>
            <person name="Tang H."/>
            <person name="Rombauts S."/>
            <person name="Zhao P.X."/>
            <person name="Zhou P."/>
            <person name="Barbe V."/>
            <person name="Bardou P."/>
            <person name="Bechner M."/>
            <person name="Bellec A."/>
            <person name="Berger A."/>
            <person name="Berges H."/>
            <person name="Bidwell S."/>
            <person name="Bisseling T."/>
            <person name="Choisne N."/>
            <person name="Couloux A."/>
            <person name="Denny R."/>
            <person name="Deshpande S."/>
            <person name="Dai X."/>
            <person name="Doyle J.J."/>
            <person name="Dudez A.M."/>
            <person name="Farmer A.D."/>
            <person name="Fouteau S."/>
            <person name="Franken C."/>
            <person name="Gibelin C."/>
            <person name="Gish J."/>
            <person name="Goldstein S."/>
            <person name="Gonzalez A.J."/>
            <person name="Green P.J."/>
            <person name="Hallab A."/>
            <person name="Hartog M."/>
            <person name="Hua A."/>
            <person name="Humphray S.J."/>
            <person name="Jeong D.H."/>
            <person name="Jing Y."/>
            <person name="Jocker A."/>
            <person name="Kenton S.M."/>
            <person name="Kim D.J."/>
            <person name="Klee K."/>
            <person name="Lai H."/>
            <person name="Lang C."/>
            <person name="Lin S."/>
            <person name="Macmil S.L."/>
            <person name="Magdelenat G."/>
            <person name="Matthews L."/>
            <person name="McCorrison J."/>
            <person name="Monaghan E.L."/>
            <person name="Mun J.H."/>
            <person name="Najar F.Z."/>
            <person name="Nicholson C."/>
            <person name="Noirot C."/>
            <person name="O'Bleness M."/>
            <person name="Paule C.R."/>
            <person name="Poulain J."/>
            <person name="Prion F."/>
            <person name="Qin B."/>
            <person name="Qu C."/>
            <person name="Retzel E.F."/>
            <person name="Riddle C."/>
            <person name="Sallet E."/>
            <person name="Samain S."/>
            <person name="Samson N."/>
            <person name="Sanders I."/>
            <person name="Saurat O."/>
            <person name="Scarpelli C."/>
            <person name="Schiex T."/>
            <person name="Segurens B."/>
            <person name="Severin A.J."/>
            <person name="Sherrier D.J."/>
            <person name="Shi R."/>
            <person name="Sims S."/>
            <person name="Singer S.R."/>
            <person name="Sinharoy S."/>
            <person name="Sterck L."/>
            <person name="Viollet A."/>
            <person name="Wang B.B."/>
            <person name="Wang K."/>
            <person name="Wang M."/>
            <person name="Wang X."/>
            <person name="Warfsmann J."/>
            <person name="Weissenbach J."/>
            <person name="White D.D."/>
            <person name="White J.D."/>
            <person name="Wiley G.B."/>
            <person name="Wincker P."/>
            <person name="Xing Y."/>
            <person name="Yang L."/>
            <person name="Yao Z."/>
            <person name="Ying F."/>
            <person name="Zhai J."/>
            <person name="Zhou L."/>
            <person name="Zuber A."/>
            <person name="Denarie J."/>
            <person name="Dixon R.A."/>
            <person name="May G.D."/>
            <person name="Schwartz D.C."/>
            <person name="Rogers J."/>
            <person name="Quetier F."/>
            <person name="Town C.D."/>
            <person name="Roe B.A."/>
        </authorList>
    </citation>
    <scope>NUCLEOTIDE SEQUENCE [LARGE SCALE GENOMIC DNA]</scope>
    <source>
        <strain evidence="1">A17</strain>
        <strain evidence="2 3">cv. Jemalong A17</strain>
    </source>
</reference>